<accession>A0A022RIR1</accession>
<feature type="transmembrane region" description="Helical" evidence="7">
    <location>
        <begin position="176"/>
        <end position="200"/>
    </location>
</feature>
<feature type="non-terminal residue" evidence="9">
    <location>
        <position position="1"/>
    </location>
</feature>
<evidence type="ECO:0000259" key="8">
    <source>
        <dbReference type="Pfam" id="PF13962"/>
    </source>
</evidence>
<sequence length="210" mass="23007">VLKLLVERTNVREKNSAGLTALDIVRQLPAHVNEISARSILENREKENTLFERGMPGDTRNAVLVVAVLIATAAYQGVLSPPGGLNQGNNGNTNTSTGSFDASGKAVMSKQDFYSFMLYNSGALAVSLGLIVFFIPLTSANDFVLGILLVSVPLISLLCGYLTALRVISPLDFNKLIELLAFILLTFIVFVLVKFFMLYFSRRRLCKLMN</sequence>
<keyword evidence="2 7" id="KW-0812">Transmembrane</keyword>
<proteinExistence type="predicted"/>
<evidence type="ECO:0000256" key="1">
    <source>
        <dbReference type="ARBA" id="ARBA00004141"/>
    </source>
</evidence>
<feature type="domain" description="PGG" evidence="8">
    <location>
        <begin position="58"/>
        <end position="165"/>
    </location>
</feature>
<keyword evidence="5" id="KW-0040">ANK repeat</keyword>
<feature type="transmembrane region" description="Helical" evidence="7">
    <location>
        <begin position="113"/>
        <end position="136"/>
    </location>
</feature>
<dbReference type="AlphaFoldDB" id="A0A022RIR1"/>
<feature type="transmembrane region" description="Helical" evidence="7">
    <location>
        <begin position="62"/>
        <end position="79"/>
    </location>
</feature>
<evidence type="ECO:0000256" key="4">
    <source>
        <dbReference type="ARBA" id="ARBA00022989"/>
    </source>
</evidence>
<name>A0A022RIR1_ERYGU</name>
<keyword evidence="3" id="KW-0677">Repeat</keyword>
<evidence type="ECO:0000256" key="7">
    <source>
        <dbReference type="SAM" id="Phobius"/>
    </source>
</evidence>
<dbReference type="PANTHER" id="PTHR24186">
    <property type="entry name" value="PROTEIN PHOSPHATASE 1 REGULATORY SUBUNIT"/>
    <property type="match status" value="1"/>
</dbReference>
<dbReference type="EMBL" id="KI630433">
    <property type="protein sequence ID" value="EYU40066.1"/>
    <property type="molecule type" value="Genomic_DNA"/>
</dbReference>
<keyword evidence="10" id="KW-1185">Reference proteome</keyword>
<evidence type="ECO:0000256" key="6">
    <source>
        <dbReference type="ARBA" id="ARBA00023136"/>
    </source>
</evidence>
<keyword evidence="6 7" id="KW-0472">Membrane</keyword>
<dbReference type="GO" id="GO:0016020">
    <property type="term" value="C:membrane"/>
    <property type="evidence" value="ECO:0007669"/>
    <property type="project" value="UniProtKB-SubCell"/>
</dbReference>
<keyword evidence="4 7" id="KW-1133">Transmembrane helix</keyword>
<comment type="subcellular location">
    <subcellularLocation>
        <location evidence="1">Membrane</location>
        <topology evidence="1">Multi-pass membrane protein</topology>
    </subcellularLocation>
</comment>
<evidence type="ECO:0000256" key="5">
    <source>
        <dbReference type="ARBA" id="ARBA00023043"/>
    </source>
</evidence>
<dbReference type="Pfam" id="PF13962">
    <property type="entry name" value="PGG"/>
    <property type="match status" value="1"/>
</dbReference>
<dbReference type="STRING" id="4155.A0A022RIR1"/>
<dbReference type="PANTHER" id="PTHR24186:SF56">
    <property type="entry name" value="PGG DOMAIN-CONTAINING PROTEIN"/>
    <property type="match status" value="1"/>
</dbReference>
<gene>
    <name evidence="9" type="ORF">MIMGU_mgv1a021607mg</name>
</gene>
<feature type="transmembrane region" description="Helical" evidence="7">
    <location>
        <begin position="143"/>
        <end position="164"/>
    </location>
</feature>
<evidence type="ECO:0000313" key="9">
    <source>
        <dbReference type="EMBL" id="EYU40066.1"/>
    </source>
</evidence>
<evidence type="ECO:0000256" key="3">
    <source>
        <dbReference type="ARBA" id="ARBA00022737"/>
    </source>
</evidence>
<protein>
    <recommendedName>
        <fullName evidence="8">PGG domain-containing protein</fullName>
    </recommendedName>
</protein>
<evidence type="ECO:0000313" key="10">
    <source>
        <dbReference type="Proteomes" id="UP000030748"/>
    </source>
</evidence>
<reference evidence="9 10" key="1">
    <citation type="journal article" date="2013" name="Proc. Natl. Acad. Sci. U.S.A.">
        <title>Fine-scale variation in meiotic recombination in Mimulus inferred from population shotgun sequencing.</title>
        <authorList>
            <person name="Hellsten U."/>
            <person name="Wright K.M."/>
            <person name="Jenkins J."/>
            <person name="Shu S."/>
            <person name="Yuan Y."/>
            <person name="Wessler S.R."/>
            <person name="Schmutz J."/>
            <person name="Willis J.H."/>
            <person name="Rokhsar D.S."/>
        </authorList>
    </citation>
    <scope>NUCLEOTIDE SEQUENCE [LARGE SCALE GENOMIC DNA]</scope>
    <source>
        <strain evidence="10">cv. DUN x IM62</strain>
    </source>
</reference>
<dbReference type="eggNOG" id="KOG0504">
    <property type="taxonomic scope" value="Eukaryota"/>
</dbReference>
<evidence type="ECO:0000256" key="2">
    <source>
        <dbReference type="ARBA" id="ARBA00022692"/>
    </source>
</evidence>
<dbReference type="Proteomes" id="UP000030748">
    <property type="component" value="Unassembled WGS sequence"/>
</dbReference>
<organism evidence="9 10">
    <name type="scientific">Erythranthe guttata</name>
    <name type="common">Yellow monkey flower</name>
    <name type="synonym">Mimulus guttatus</name>
    <dbReference type="NCBI Taxonomy" id="4155"/>
    <lineage>
        <taxon>Eukaryota</taxon>
        <taxon>Viridiplantae</taxon>
        <taxon>Streptophyta</taxon>
        <taxon>Embryophyta</taxon>
        <taxon>Tracheophyta</taxon>
        <taxon>Spermatophyta</taxon>
        <taxon>Magnoliopsida</taxon>
        <taxon>eudicotyledons</taxon>
        <taxon>Gunneridae</taxon>
        <taxon>Pentapetalae</taxon>
        <taxon>asterids</taxon>
        <taxon>lamiids</taxon>
        <taxon>Lamiales</taxon>
        <taxon>Phrymaceae</taxon>
        <taxon>Erythranthe</taxon>
    </lineage>
</organism>
<dbReference type="InterPro" id="IPR026961">
    <property type="entry name" value="PGG_dom"/>
</dbReference>